<feature type="transmembrane region" description="Helical" evidence="8">
    <location>
        <begin position="387"/>
        <end position="407"/>
    </location>
</feature>
<keyword evidence="3" id="KW-0813">Transport</keyword>
<dbReference type="Pfam" id="PF02080">
    <property type="entry name" value="TrkA_C"/>
    <property type="match status" value="1"/>
</dbReference>
<feature type="transmembrane region" description="Helical" evidence="8">
    <location>
        <begin position="480"/>
        <end position="502"/>
    </location>
</feature>
<evidence type="ECO:0000256" key="7">
    <source>
        <dbReference type="ARBA" id="ARBA00023136"/>
    </source>
</evidence>
<dbReference type="InterPro" id="IPR006512">
    <property type="entry name" value="YidE_YbjL"/>
</dbReference>
<dbReference type="InterPro" id="IPR006037">
    <property type="entry name" value="RCK_C"/>
</dbReference>
<keyword evidence="7 8" id="KW-0472">Membrane</keyword>
<dbReference type="InterPro" id="IPR022457">
    <property type="entry name" value="Asp_Ala_antiprt"/>
</dbReference>
<dbReference type="GO" id="GO:0008324">
    <property type="term" value="F:monoatomic cation transmembrane transporter activity"/>
    <property type="evidence" value="ECO:0007669"/>
    <property type="project" value="InterPro"/>
</dbReference>
<evidence type="ECO:0000256" key="4">
    <source>
        <dbReference type="ARBA" id="ARBA00022475"/>
    </source>
</evidence>
<dbReference type="Gene3D" id="3.30.70.1450">
    <property type="entry name" value="Regulator of K+ conductance, C-terminal domain"/>
    <property type="match status" value="1"/>
</dbReference>
<evidence type="ECO:0000256" key="6">
    <source>
        <dbReference type="ARBA" id="ARBA00022989"/>
    </source>
</evidence>
<dbReference type="GO" id="GO:0005886">
    <property type="term" value="C:plasma membrane"/>
    <property type="evidence" value="ECO:0007669"/>
    <property type="project" value="UniProtKB-SubCell"/>
</dbReference>
<feature type="transmembrane region" description="Helical" evidence="8">
    <location>
        <begin position="93"/>
        <end position="113"/>
    </location>
</feature>
<dbReference type="PANTHER" id="PTHR30445:SF9">
    <property type="match status" value="1"/>
</dbReference>
<gene>
    <name evidence="10" type="primary">aspT</name>
    <name evidence="10" type="ORF">D1Y85_18920</name>
</gene>
<accession>A0A3N6PWB6</accession>
<evidence type="ECO:0000256" key="3">
    <source>
        <dbReference type="ARBA" id="ARBA00022448"/>
    </source>
</evidence>
<dbReference type="Pfam" id="PF06826">
    <property type="entry name" value="Asp-Al_Ex"/>
    <property type="match status" value="2"/>
</dbReference>
<comment type="similarity">
    <text evidence="2">Belongs to the AAE transporter (TC 2.A.81) family.</text>
</comment>
<dbReference type="GO" id="GO:0006813">
    <property type="term" value="P:potassium ion transport"/>
    <property type="evidence" value="ECO:0007669"/>
    <property type="project" value="InterPro"/>
</dbReference>
<feature type="transmembrane region" description="Helical" evidence="8">
    <location>
        <begin position="451"/>
        <end position="468"/>
    </location>
</feature>
<feature type="transmembrane region" description="Helical" evidence="8">
    <location>
        <begin position="159"/>
        <end position="181"/>
    </location>
</feature>
<dbReference type="RefSeq" id="WP_124152611.1">
    <property type="nucleotide sequence ID" value="NZ_RQIS01000014.1"/>
</dbReference>
<dbReference type="InterPro" id="IPR036721">
    <property type="entry name" value="RCK_C_sf"/>
</dbReference>
<keyword evidence="11" id="KW-1185">Reference proteome</keyword>
<dbReference type="SUPFAM" id="SSF116726">
    <property type="entry name" value="TrkA C-terminal domain-like"/>
    <property type="match status" value="2"/>
</dbReference>
<feature type="transmembrane region" description="Helical" evidence="8">
    <location>
        <begin position="36"/>
        <end position="56"/>
    </location>
</feature>
<evidence type="ECO:0000313" key="10">
    <source>
        <dbReference type="EMBL" id="RQH04166.1"/>
    </source>
</evidence>
<dbReference type="AlphaFoldDB" id="A0A3N6PWB6"/>
<keyword evidence="5 8" id="KW-0812">Transmembrane</keyword>
<comment type="subcellular location">
    <subcellularLocation>
        <location evidence="1">Cell membrane</location>
        <topology evidence="1">Multi-pass membrane protein</topology>
    </subcellularLocation>
</comment>
<evidence type="ECO:0000259" key="9">
    <source>
        <dbReference type="PROSITE" id="PS51202"/>
    </source>
</evidence>
<proteinExistence type="inferred from homology"/>
<keyword evidence="4" id="KW-1003">Cell membrane</keyword>
<feature type="transmembrane region" description="Helical" evidence="8">
    <location>
        <begin position="62"/>
        <end position="81"/>
    </location>
</feature>
<dbReference type="InterPro" id="IPR050144">
    <property type="entry name" value="AAE_transporter"/>
</dbReference>
<evidence type="ECO:0000313" key="11">
    <source>
        <dbReference type="Proteomes" id="UP000272778"/>
    </source>
</evidence>
<feature type="transmembrane region" description="Helical" evidence="8">
    <location>
        <begin position="12"/>
        <end position="29"/>
    </location>
</feature>
<evidence type="ECO:0000256" key="2">
    <source>
        <dbReference type="ARBA" id="ARBA00009854"/>
    </source>
</evidence>
<dbReference type="PROSITE" id="PS51202">
    <property type="entry name" value="RCK_C"/>
    <property type="match status" value="1"/>
</dbReference>
<feature type="domain" description="RCK C-terminal" evidence="9">
    <location>
        <begin position="206"/>
        <end position="290"/>
    </location>
</feature>
<name>A0A3N6PWB6_9BURK</name>
<dbReference type="NCBIfam" id="TIGR01625">
    <property type="entry name" value="YidE_YbjL_dupl"/>
    <property type="match status" value="1"/>
</dbReference>
<dbReference type="OrthoDB" id="8611026at2"/>
<reference evidence="10 11" key="1">
    <citation type="submission" date="2018-11" db="EMBL/GenBank/DDBJ databases">
        <title>Paraburkholderia sp. DHOA04, isolated from soil.</title>
        <authorList>
            <person name="Gao Z.-H."/>
            <person name="Qiu L.-H."/>
            <person name="Fu J.-C."/>
        </authorList>
    </citation>
    <scope>NUCLEOTIDE SEQUENCE [LARGE SCALE GENOMIC DNA]</scope>
    <source>
        <strain evidence="10 11">DHOA04</strain>
    </source>
</reference>
<evidence type="ECO:0000256" key="5">
    <source>
        <dbReference type="ARBA" id="ARBA00022692"/>
    </source>
</evidence>
<dbReference type="EMBL" id="RQIS01000014">
    <property type="protein sequence ID" value="RQH04166.1"/>
    <property type="molecule type" value="Genomic_DNA"/>
</dbReference>
<dbReference type="Proteomes" id="UP000272778">
    <property type="component" value="Unassembled WGS sequence"/>
</dbReference>
<protein>
    <submittedName>
        <fullName evidence="10">Aspartate-alanine antiporter</fullName>
    </submittedName>
</protein>
<organism evidence="10 11">
    <name type="scientific">Paraburkholderia dinghuensis</name>
    <dbReference type="NCBI Taxonomy" id="2305225"/>
    <lineage>
        <taxon>Bacteria</taxon>
        <taxon>Pseudomonadati</taxon>
        <taxon>Pseudomonadota</taxon>
        <taxon>Betaproteobacteria</taxon>
        <taxon>Burkholderiales</taxon>
        <taxon>Burkholderiaceae</taxon>
        <taxon>Paraburkholderia</taxon>
    </lineage>
</organism>
<keyword evidence="6 8" id="KW-1133">Transmembrane helix</keyword>
<evidence type="ECO:0000256" key="1">
    <source>
        <dbReference type="ARBA" id="ARBA00004651"/>
    </source>
</evidence>
<evidence type="ECO:0000256" key="8">
    <source>
        <dbReference type="SAM" id="Phobius"/>
    </source>
</evidence>
<comment type="caution">
    <text evidence="10">The sequence shown here is derived from an EMBL/GenBank/DDBJ whole genome shotgun (WGS) entry which is preliminary data.</text>
</comment>
<dbReference type="PANTHER" id="PTHR30445">
    <property type="entry name" value="K(+)_H(+) ANTIPORTER SUBUNIT KHTT"/>
    <property type="match status" value="1"/>
</dbReference>
<dbReference type="NCBIfam" id="TIGR03802">
    <property type="entry name" value="Asp_Ala_antiprt"/>
    <property type="match status" value="1"/>
</dbReference>
<sequence>MEWLHRIFQRSPEIALFLSLAIGYWVGQIRFGKFQFGGVGGTLLAAIVISQVGVTVDNGVKSVMFAVFIYAVGYQSGPGFVSSLNRKSLREIAMSAFMAFAGLITVLVCAKLFHLNKGLAAGLAAGGMTQSAIIGTAGDAIAHLGLSADQVKSMQADVAVGYAVTYVFGTLGAIIVCVNILPRILGQGLKEASIEAEQAMSGSAEPAMGPGMVSALPELFGRVFRVDSGAGKTIKQIELAEHDMVVIEKVSRAGEPVEPAPEFVLSRDDIVLVVGHRKQMVEVGARLGPEVPDSGGLSLVMRTRRAVFTAEGMNHTTIAELRKSVERQLRHGVYIESITRAGQSVPVLPETRVEHGDVMTFYGTAADTKRAALAAGYEMEYTYKTDLIYMGVGLALGLLIGLIVIHISGIPLTLGSGGGCLVSGLLFGWMRGKYPMYGVMPAAASQLLRDFGLTAFVAVVGLNAGLQAEVTIRQSGVTLFLLGVVVTIVPLLLTLLFGRYVLRYDNAAMLAGALAGSRSSNPAFGGVLDKAESSVPTVPFAITYTIANVLLTLLGPLVVGLA</sequence>